<feature type="compositionally biased region" description="Acidic residues" evidence="1">
    <location>
        <begin position="16"/>
        <end position="29"/>
    </location>
</feature>
<evidence type="ECO:0000256" key="1">
    <source>
        <dbReference type="SAM" id="MobiDB-lite"/>
    </source>
</evidence>
<dbReference type="Proteomes" id="UP001187192">
    <property type="component" value="Unassembled WGS sequence"/>
</dbReference>
<feature type="compositionally biased region" description="Polar residues" evidence="1">
    <location>
        <begin position="123"/>
        <end position="132"/>
    </location>
</feature>
<accession>A0AA88DPX3</accession>
<name>A0AA88DPX3_FICCA</name>
<protein>
    <submittedName>
        <fullName evidence="2">Uncharacterized protein</fullName>
    </submittedName>
</protein>
<dbReference type="AlphaFoldDB" id="A0AA88DPX3"/>
<comment type="caution">
    <text evidence="2">The sequence shown here is derived from an EMBL/GenBank/DDBJ whole genome shotgun (WGS) entry which is preliminary data.</text>
</comment>
<feature type="region of interest" description="Disordered" evidence="1">
    <location>
        <begin position="1"/>
        <end position="132"/>
    </location>
</feature>
<organism evidence="2 3">
    <name type="scientific">Ficus carica</name>
    <name type="common">Common fig</name>
    <dbReference type="NCBI Taxonomy" id="3494"/>
    <lineage>
        <taxon>Eukaryota</taxon>
        <taxon>Viridiplantae</taxon>
        <taxon>Streptophyta</taxon>
        <taxon>Embryophyta</taxon>
        <taxon>Tracheophyta</taxon>
        <taxon>Spermatophyta</taxon>
        <taxon>Magnoliopsida</taxon>
        <taxon>eudicotyledons</taxon>
        <taxon>Gunneridae</taxon>
        <taxon>Pentapetalae</taxon>
        <taxon>rosids</taxon>
        <taxon>fabids</taxon>
        <taxon>Rosales</taxon>
        <taxon>Moraceae</taxon>
        <taxon>Ficeae</taxon>
        <taxon>Ficus</taxon>
    </lineage>
</organism>
<sequence length="132" mass="14565">MQGRGDLDQRTSGGGGDDDEGEREMEEEEVHGPWFTEAVDGRSRLAAAANSEHAQPLPRTRSSPPIHAQLPPRVRSPQPSLVQPPRARSPPPCFRPTRRKLPPTPRSELSPHPSFTAIPLPSLMNTNGKRER</sequence>
<keyword evidence="3" id="KW-1185">Reference proteome</keyword>
<evidence type="ECO:0000313" key="2">
    <source>
        <dbReference type="EMBL" id="GMN59432.1"/>
    </source>
</evidence>
<evidence type="ECO:0000313" key="3">
    <source>
        <dbReference type="Proteomes" id="UP001187192"/>
    </source>
</evidence>
<gene>
    <name evidence="2" type="ORF">TIFTF001_028523</name>
</gene>
<proteinExistence type="predicted"/>
<dbReference type="EMBL" id="BTGU01000087">
    <property type="protein sequence ID" value="GMN59432.1"/>
    <property type="molecule type" value="Genomic_DNA"/>
</dbReference>
<reference evidence="2" key="1">
    <citation type="submission" date="2023-07" db="EMBL/GenBank/DDBJ databases">
        <title>draft genome sequence of fig (Ficus carica).</title>
        <authorList>
            <person name="Takahashi T."/>
            <person name="Nishimura K."/>
        </authorList>
    </citation>
    <scope>NUCLEOTIDE SEQUENCE</scope>
</reference>